<dbReference type="Proteomes" id="UP000033710">
    <property type="component" value="Unassembled WGS sequence"/>
</dbReference>
<reference evidence="2 3" key="2">
    <citation type="journal article" date="2015" name="Eukaryot. Cell">
        <title>Asexual propagation of a virulent clone complex in a human and feline outbreak of sporotrichosis.</title>
        <authorList>
            <person name="Teixeira Mde M."/>
            <person name="Rodrigues A.M."/>
            <person name="Tsui C.K."/>
            <person name="de Almeida L.G."/>
            <person name="Van Diepeningen A.D."/>
            <person name="van den Ende B.G."/>
            <person name="Fernandes G.F."/>
            <person name="Kano R."/>
            <person name="Hamelin R.C."/>
            <person name="Lopes-Bezerra L.M."/>
            <person name="Vasconcelos A.T."/>
            <person name="de Hoog S."/>
            <person name="de Camargo Z.P."/>
            <person name="Felipe M.S."/>
        </authorList>
    </citation>
    <scope>NUCLEOTIDE SEQUENCE [LARGE SCALE GENOMIC DNA]</scope>
    <source>
        <strain evidence="2 3">1099-18</strain>
    </source>
</reference>
<evidence type="ECO:0000313" key="3">
    <source>
        <dbReference type="Proteomes" id="UP000033710"/>
    </source>
</evidence>
<dbReference type="RefSeq" id="XP_016590002.1">
    <property type="nucleotide sequence ID" value="XM_016736851.1"/>
</dbReference>
<sequence length="76" mass="8789">MISRSFEDEDADWKPSAERRWQKEQAGAHRGGACHKRGRRAKAGGTWKEERRWRGVGDQAWIIWRGARASLDDRPG</sequence>
<reference evidence="2 3" key="1">
    <citation type="journal article" date="2014" name="BMC Genomics">
        <title>Comparative genomics of the major fungal agents of human and animal Sporotrichosis: Sporothrix schenckii and Sporothrix brasiliensis.</title>
        <authorList>
            <person name="Teixeira M.M."/>
            <person name="de Almeida L.G."/>
            <person name="Kubitschek-Barreira P."/>
            <person name="Alves F.L."/>
            <person name="Kioshima E.S."/>
            <person name="Abadio A.K."/>
            <person name="Fernandes L."/>
            <person name="Derengowski L.S."/>
            <person name="Ferreira K.S."/>
            <person name="Souza R.C."/>
            <person name="Ruiz J.C."/>
            <person name="de Andrade N.C."/>
            <person name="Paes H.C."/>
            <person name="Nicola A.M."/>
            <person name="Albuquerque P."/>
            <person name="Gerber A.L."/>
            <person name="Martins V.P."/>
            <person name="Peconick L.D."/>
            <person name="Neto A.V."/>
            <person name="Chaucanez C.B."/>
            <person name="Silva P.A."/>
            <person name="Cunha O.L."/>
            <person name="de Oliveira F.F."/>
            <person name="dos Santos T.C."/>
            <person name="Barros A.L."/>
            <person name="Soares M.A."/>
            <person name="de Oliveira L.M."/>
            <person name="Marini M.M."/>
            <person name="Villalobos-Duno H."/>
            <person name="Cunha M.M."/>
            <person name="de Hoog S."/>
            <person name="da Silveira J.F."/>
            <person name="Henrissat B."/>
            <person name="Nino-Vega G.A."/>
            <person name="Cisalpino P.S."/>
            <person name="Mora-Montes H.M."/>
            <person name="Almeida S.R."/>
            <person name="Stajich J.E."/>
            <person name="Lopes-Bezerra L.M."/>
            <person name="Vasconcelos A.T."/>
            <person name="Felipe M.S."/>
        </authorList>
    </citation>
    <scope>NUCLEOTIDE SEQUENCE [LARGE SCALE GENOMIC DNA]</scope>
    <source>
        <strain evidence="2 3">1099-18</strain>
    </source>
</reference>
<organism evidence="2 3">
    <name type="scientific">Sporothrix schenckii 1099-18</name>
    <dbReference type="NCBI Taxonomy" id="1397361"/>
    <lineage>
        <taxon>Eukaryota</taxon>
        <taxon>Fungi</taxon>
        <taxon>Dikarya</taxon>
        <taxon>Ascomycota</taxon>
        <taxon>Pezizomycotina</taxon>
        <taxon>Sordariomycetes</taxon>
        <taxon>Sordariomycetidae</taxon>
        <taxon>Ophiostomatales</taxon>
        <taxon>Ophiostomataceae</taxon>
        <taxon>Sporothrix</taxon>
    </lineage>
</organism>
<dbReference type="AlphaFoldDB" id="A0A0F2MGN1"/>
<proteinExistence type="predicted"/>
<accession>A0A0F2MGN1</accession>
<dbReference type="VEuPathDB" id="FungiDB:SPSK_10434"/>
<evidence type="ECO:0000313" key="2">
    <source>
        <dbReference type="EMBL" id="KJR87326.1"/>
    </source>
</evidence>
<gene>
    <name evidence="2" type="ORF">SPSK_10434</name>
</gene>
<comment type="caution">
    <text evidence="2">The sequence shown here is derived from an EMBL/GenBank/DDBJ whole genome shotgun (WGS) entry which is preliminary data.</text>
</comment>
<dbReference type="GeneID" id="27672128"/>
<name>A0A0F2MGN1_SPOSC</name>
<dbReference type="KEGG" id="ssck:SPSK_10434"/>
<feature type="region of interest" description="Disordered" evidence="1">
    <location>
        <begin position="1"/>
        <end position="51"/>
    </location>
</feature>
<protein>
    <submittedName>
        <fullName evidence="2">Uncharacterized protein</fullName>
    </submittedName>
</protein>
<feature type="compositionally biased region" description="Basic and acidic residues" evidence="1">
    <location>
        <begin position="12"/>
        <end position="27"/>
    </location>
</feature>
<evidence type="ECO:0000256" key="1">
    <source>
        <dbReference type="SAM" id="MobiDB-lite"/>
    </source>
</evidence>
<dbReference type="EMBL" id="AXCR01000005">
    <property type="protein sequence ID" value="KJR87326.1"/>
    <property type="molecule type" value="Genomic_DNA"/>
</dbReference>
<feature type="compositionally biased region" description="Basic residues" evidence="1">
    <location>
        <begin position="32"/>
        <end position="42"/>
    </location>
</feature>